<evidence type="ECO:0000256" key="10">
    <source>
        <dbReference type="ARBA" id="ARBA00068717"/>
    </source>
</evidence>
<dbReference type="Gene3D" id="3.40.50.720">
    <property type="entry name" value="NAD(P)-binding Rossmann-like Domain"/>
    <property type="match status" value="1"/>
</dbReference>
<keyword evidence="5" id="KW-1133">Transmembrane helix</keyword>
<comment type="function">
    <text evidence="9">Catalyzes the reduction of all-trans-retinal to all-trans-retinol in the presence of NADPH.</text>
</comment>
<reference evidence="13 14" key="1">
    <citation type="submission" date="2016-11" db="EMBL/GenBank/DDBJ databases">
        <title>The macronuclear genome of Stentor coeruleus: a giant cell with tiny introns.</title>
        <authorList>
            <person name="Slabodnick M."/>
            <person name="Ruby J.G."/>
            <person name="Reiff S.B."/>
            <person name="Swart E.C."/>
            <person name="Gosai S."/>
            <person name="Prabakaran S."/>
            <person name="Witkowska E."/>
            <person name="Larue G.E."/>
            <person name="Fisher S."/>
            <person name="Freeman R.M."/>
            <person name="Gunawardena J."/>
            <person name="Chu W."/>
            <person name="Stover N.A."/>
            <person name="Gregory B.D."/>
            <person name="Nowacki M."/>
            <person name="Derisi J."/>
            <person name="Roy S.W."/>
            <person name="Marshall W.F."/>
            <person name="Sood P."/>
        </authorList>
    </citation>
    <scope>NUCLEOTIDE SEQUENCE [LARGE SCALE GENOMIC DNA]</scope>
    <source>
        <strain evidence="13">WM001</strain>
    </source>
</reference>
<evidence type="ECO:0000256" key="4">
    <source>
        <dbReference type="ARBA" id="ARBA00022857"/>
    </source>
</evidence>
<evidence type="ECO:0000256" key="8">
    <source>
        <dbReference type="ARBA" id="ARBA00023136"/>
    </source>
</evidence>
<protein>
    <recommendedName>
        <fullName evidence="10">Short-chain dehydrogenase/reductase 3</fullName>
    </recommendedName>
    <alternativeName>
        <fullName evidence="11">Retinal short-chain dehydrogenase/reductase 1</fullName>
    </alternativeName>
</protein>
<proteinExistence type="inferred from homology"/>
<evidence type="ECO:0000256" key="5">
    <source>
        <dbReference type="ARBA" id="ARBA00022989"/>
    </source>
</evidence>
<evidence type="ECO:0000256" key="1">
    <source>
        <dbReference type="ARBA" id="ARBA00004141"/>
    </source>
</evidence>
<evidence type="ECO:0000256" key="2">
    <source>
        <dbReference type="ARBA" id="ARBA00006484"/>
    </source>
</evidence>
<dbReference type="SUPFAM" id="SSF51735">
    <property type="entry name" value="NAD(P)-binding Rossmann-fold domains"/>
    <property type="match status" value="1"/>
</dbReference>
<dbReference type="InterPro" id="IPR002347">
    <property type="entry name" value="SDR_fam"/>
</dbReference>
<evidence type="ECO:0000256" key="12">
    <source>
        <dbReference type="RuleBase" id="RU000363"/>
    </source>
</evidence>
<dbReference type="CDD" id="cd05339">
    <property type="entry name" value="17beta-HSDXI-like_SDR_c"/>
    <property type="match status" value="1"/>
</dbReference>
<dbReference type="GO" id="GO:0016020">
    <property type="term" value="C:membrane"/>
    <property type="evidence" value="ECO:0007669"/>
    <property type="project" value="UniProtKB-SubCell"/>
</dbReference>
<dbReference type="PANTHER" id="PTHR24322:SF736">
    <property type="entry name" value="RETINOL DEHYDROGENASE 10"/>
    <property type="match status" value="1"/>
</dbReference>
<gene>
    <name evidence="13" type="ORF">SteCoe_24470</name>
</gene>
<comment type="caution">
    <text evidence="13">The sequence shown here is derived from an EMBL/GenBank/DDBJ whole genome shotgun (WGS) entry which is preliminary data.</text>
</comment>
<dbReference type="FunFam" id="3.40.50.720:FF:000131">
    <property type="entry name" value="Short-chain dehydrogenase/reductase 3"/>
    <property type="match status" value="1"/>
</dbReference>
<dbReference type="PRINTS" id="PR00080">
    <property type="entry name" value="SDRFAMILY"/>
</dbReference>
<evidence type="ECO:0000256" key="6">
    <source>
        <dbReference type="ARBA" id="ARBA00023002"/>
    </source>
</evidence>
<keyword evidence="7" id="KW-0443">Lipid metabolism</keyword>
<keyword evidence="4" id="KW-0521">NADP</keyword>
<dbReference type="AlphaFoldDB" id="A0A1R2BHF2"/>
<comment type="similarity">
    <text evidence="2 12">Belongs to the short-chain dehydrogenases/reductases (SDR) family.</text>
</comment>
<sequence length="309" mass="33999">MSGVELYANELINYAQEHPCLTVIFVILVLKKLFNLFKRGKSLKDEVVFITGAANGIGRSTAIRMAKLGAKVAIADIDIKKAEQTAKEILDLKQRAIAVHCDVTSIESVNKATEFVRSHLGNPTILINNAGIVSGKSITELSYEAIERTFKVNAISHFYTIKAMLPDMLKANKGHIVTIASVAGLGGVSKMTDYCASKYAAVGIDDSLRNELRQQKSAVKTTCVCPYYINTGMFDGVSTKFTFLLPMLKEEYVSEQIVEAIRYNVPIIMMPRIMYLAIFLKGLLPTCAIDIIGEILGLQESMETFKGRA</sequence>
<organism evidence="13 14">
    <name type="scientific">Stentor coeruleus</name>
    <dbReference type="NCBI Taxonomy" id="5963"/>
    <lineage>
        <taxon>Eukaryota</taxon>
        <taxon>Sar</taxon>
        <taxon>Alveolata</taxon>
        <taxon>Ciliophora</taxon>
        <taxon>Postciliodesmatophora</taxon>
        <taxon>Heterotrichea</taxon>
        <taxon>Heterotrichida</taxon>
        <taxon>Stentoridae</taxon>
        <taxon>Stentor</taxon>
    </lineage>
</organism>
<name>A0A1R2BHF2_9CILI</name>
<dbReference type="Proteomes" id="UP000187209">
    <property type="component" value="Unassembled WGS sequence"/>
</dbReference>
<dbReference type="InterPro" id="IPR036291">
    <property type="entry name" value="NAD(P)-bd_dom_sf"/>
</dbReference>
<evidence type="ECO:0000256" key="3">
    <source>
        <dbReference type="ARBA" id="ARBA00022692"/>
    </source>
</evidence>
<keyword evidence="14" id="KW-1185">Reference proteome</keyword>
<dbReference type="GO" id="GO:0052650">
    <property type="term" value="F:all-trans-retinol dehydrogenase (NADP+) activity"/>
    <property type="evidence" value="ECO:0007669"/>
    <property type="project" value="UniProtKB-ARBA"/>
</dbReference>
<dbReference type="PANTHER" id="PTHR24322">
    <property type="entry name" value="PKSB"/>
    <property type="match status" value="1"/>
</dbReference>
<accession>A0A1R2BHF2</accession>
<comment type="subcellular location">
    <subcellularLocation>
        <location evidence="1">Membrane</location>
        <topology evidence="1">Multi-pass membrane protein</topology>
    </subcellularLocation>
</comment>
<evidence type="ECO:0000313" key="14">
    <source>
        <dbReference type="Proteomes" id="UP000187209"/>
    </source>
</evidence>
<keyword evidence="6" id="KW-0560">Oxidoreductase</keyword>
<dbReference type="OrthoDB" id="311525at2759"/>
<dbReference type="PRINTS" id="PR00081">
    <property type="entry name" value="GDHRDH"/>
</dbReference>
<evidence type="ECO:0000256" key="7">
    <source>
        <dbReference type="ARBA" id="ARBA00023098"/>
    </source>
</evidence>
<keyword evidence="8" id="KW-0472">Membrane</keyword>
<evidence type="ECO:0000256" key="11">
    <source>
        <dbReference type="ARBA" id="ARBA00082544"/>
    </source>
</evidence>
<evidence type="ECO:0000256" key="9">
    <source>
        <dbReference type="ARBA" id="ARBA00059620"/>
    </source>
</evidence>
<dbReference type="EMBL" id="MPUH01000644">
    <property type="protein sequence ID" value="OMJ76213.1"/>
    <property type="molecule type" value="Genomic_DNA"/>
</dbReference>
<keyword evidence="3" id="KW-0812">Transmembrane</keyword>
<dbReference type="Pfam" id="PF00106">
    <property type="entry name" value="adh_short"/>
    <property type="match status" value="1"/>
</dbReference>
<evidence type="ECO:0000313" key="13">
    <source>
        <dbReference type="EMBL" id="OMJ76213.1"/>
    </source>
</evidence>